<dbReference type="OrthoDB" id="122335at2759"/>
<dbReference type="VEuPathDB" id="FungiDB:PC110_g8300"/>
<accession>A0A329SEW8</accession>
<dbReference type="InterPro" id="IPR012337">
    <property type="entry name" value="RNaseH-like_sf"/>
</dbReference>
<gene>
    <name evidence="1" type="ORF">PC110_g8300</name>
</gene>
<reference evidence="1 2" key="1">
    <citation type="submission" date="2018-01" db="EMBL/GenBank/DDBJ databases">
        <title>Draft genome of the strawberry crown rot pathogen Phytophthora cactorum.</title>
        <authorList>
            <person name="Armitage A.D."/>
            <person name="Lysoe E."/>
            <person name="Nellist C.F."/>
            <person name="Harrison R.J."/>
            <person name="Brurberg M.B."/>
        </authorList>
    </citation>
    <scope>NUCLEOTIDE SEQUENCE [LARGE SCALE GENOMIC DNA]</scope>
    <source>
        <strain evidence="1 2">10300</strain>
    </source>
</reference>
<dbReference type="AlphaFoldDB" id="A0A329SEW8"/>
<dbReference type="PANTHER" id="PTHR40866">
    <property type="entry name" value="BED-TYPE DOMAIN-CONTAINING PROTEIN"/>
    <property type="match status" value="1"/>
</dbReference>
<dbReference type="Proteomes" id="UP000251314">
    <property type="component" value="Unassembled WGS sequence"/>
</dbReference>
<evidence type="ECO:0000313" key="2">
    <source>
        <dbReference type="Proteomes" id="UP000251314"/>
    </source>
</evidence>
<sequence length="303" mass="34414">MKRHPDYLSTMKLSGFNSGTLVTFIDQKSQTIYSWLILITECNHPFSFCENPTVAKYTVMKPMSVETLLKKSTALRPLLRQTTQWGSMYKMLERYFELHPVLDADDVGIMELMPSRRQVNSLKVLLGKLVDFQSATMKLQDDGMTLLAVQDIFDAFIEKHPVVGTYLSADAAIIKDPDFESACVLALSGRIEGFTGDQQLMLHPFETTPQAVIPDSTAGHPQSFADKVLAARKKQRTAKKMFDGVLFISPMSNSVERLFSVVKHTLSHHRQRMLPIHLETVLFLKMNRRFWDANSVERVVNAK</sequence>
<protein>
    <recommendedName>
        <fullName evidence="3">HAT C-terminal dimerisation domain-containing protein</fullName>
    </recommendedName>
</protein>
<organism evidence="1 2">
    <name type="scientific">Phytophthora cactorum</name>
    <dbReference type="NCBI Taxonomy" id="29920"/>
    <lineage>
        <taxon>Eukaryota</taxon>
        <taxon>Sar</taxon>
        <taxon>Stramenopiles</taxon>
        <taxon>Oomycota</taxon>
        <taxon>Peronosporomycetes</taxon>
        <taxon>Peronosporales</taxon>
        <taxon>Peronosporaceae</taxon>
        <taxon>Phytophthora</taxon>
    </lineage>
</organism>
<evidence type="ECO:0000313" key="1">
    <source>
        <dbReference type="EMBL" id="RAW35383.1"/>
    </source>
</evidence>
<dbReference type="SUPFAM" id="SSF53098">
    <property type="entry name" value="Ribonuclease H-like"/>
    <property type="match status" value="1"/>
</dbReference>
<comment type="caution">
    <text evidence="1">The sequence shown here is derived from an EMBL/GenBank/DDBJ whole genome shotgun (WGS) entry which is preliminary data.</text>
</comment>
<name>A0A329SEW8_9STRA</name>
<proteinExistence type="predicted"/>
<keyword evidence="2" id="KW-1185">Reference proteome</keyword>
<dbReference type="EMBL" id="MJFZ01000170">
    <property type="protein sequence ID" value="RAW35383.1"/>
    <property type="molecule type" value="Genomic_DNA"/>
</dbReference>
<evidence type="ECO:0008006" key="3">
    <source>
        <dbReference type="Google" id="ProtNLM"/>
    </source>
</evidence>
<dbReference type="PANTHER" id="PTHR40866:SF1">
    <property type="entry name" value="BED-TYPE DOMAIN-CONTAINING PROTEIN"/>
    <property type="match status" value="1"/>
</dbReference>